<name>A0AAN8EWU7_TRICO</name>
<dbReference type="Proteomes" id="UP001331761">
    <property type="component" value="Unassembled WGS sequence"/>
</dbReference>
<proteinExistence type="predicted"/>
<feature type="non-terminal residue" evidence="2">
    <location>
        <position position="1"/>
    </location>
</feature>
<accession>A0AAN8EWU7</accession>
<evidence type="ECO:0000313" key="2">
    <source>
        <dbReference type="EMBL" id="KAK5966050.1"/>
    </source>
</evidence>
<dbReference type="AlphaFoldDB" id="A0AAN8EWU7"/>
<reference evidence="2 3" key="1">
    <citation type="submission" date="2019-10" db="EMBL/GenBank/DDBJ databases">
        <title>Assembly and Annotation for the nematode Trichostrongylus colubriformis.</title>
        <authorList>
            <person name="Martin J."/>
        </authorList>
    </citation>
    <scope>NUCLEOTIDE SEQUENCE [LARGE SCALE GENOMIC DNA]</scope>
    <source>
        <strain evidence="2">G859</strain>
        <tissue evidence="2">Whole worm</tissue>
    </source>
</reference>
<gene>
    <name evidence="2" type="ORF">GCK32_001667</name>
</gene>
<sequence>AVLIIREFFVARNAAIFWKPPIRIERVNATELISIVRSFNITKRATDLIVDDQSLPPHLKAAMGYLFEMKNEVNDVLARNEQLLQENKLVKEKIVNS</sequence>
<keyword evidence="3" id="KW-1185">Reference proteome</keyword>
<comment type="caution">
    <text evidence="2">The sequence shown here is derived from an EMBL/GenBank/DDBJ whole genome shotgun (WGS) entry which is preliminary data.</text>
</comment>
<feature type="coiled-coil region" evidence="1">
    <location>
        <begin position="66"/>
        <end position="93"/>
    </location>
</feature>
<dbReference type="EMBL" id="WIXE01023947">
    <property type="protein sequence ID" value="KAK5966050.1"/>
    <property type="molecule type" value="Genomic_DNA"/>
</dbReference>
<keyword evidence="1" id="KW-0175">Coiled coil</keyword>
<organism evidence="2 3">
    <name type="scientific">Trichostrongylus colubriformis</name>
    <name type="common">Black scour worm</name>
    <dbReference type="NCBI Taxonomy" id="6319"/>
    <lineage>
        <taxon>Eukaryota</taxon>
        <taxon>Metazoa</taxon>
        <taxon>Ecdysozoa</taxon>
        <taxon>Nematoda</taxon>
        <taxon>Chromadorea</taxon>
        <taxon>Rhabditida</taxon>
        <taxon>Rhabditina</taxon>
        <taxon>Rhabditomorpha</taxon>
        <taxon>Strongyloidea</taxon>
        <taxon>Trichostrongylidae</taxon>
        <taxon>Trichostrongylus</taxon>
    </lineage>
</organism>
<protein>
    <submittedName>
        <fullName evidence="2">Uncharacterized protein</fullName>
    </submittedName>
</protein>
<evidence type="ECO:0000313" key="3">
    <source>
        <dbReference type="Proteomes" id="UP001331761"/>
    </source>
</evidence>
<evidence type="ECO:0000256" key="1">
    <source>
        <dbReference type="SAM" id="Coils"/>
    </source>
</evidence>